<evidence type="ECO:0000313" key="3">
    <source>
        <dbReference type="Proteomes" id="UP000199013"/>
    </source>
</evidence>
<dbReference type="EMBL" id="FLUV01000043">
    <property type="protein sequence ID" value="SBW17194.1"/>
    <property type="molecule type" value="Genomic_DNA"/>
</dbReference>
<dbReference type="InterPro" id="IPR021400">
    <property type="entry name" value="DUF3039"/>
</dbReference>
<sequence length="74" mass="8147">MSSTQIAPETTHGSTDEGNDFAHYARHEEIVRASIEGGRVTALCGYKFEPVRDPQRFPVCPKCKELVALAEQLG</sequence>
<reference evidence="3" key="1">
    <citation type="submission" date="2016-02" db="EMBL/GenBank/DDBJ databases">
        <authorList>
            <person name="Wibberg D."/>
        </authorList>
    </citation>
    <scope>NUCLEOTIDE SEQUENCE [LARGE SCALE GENOMIC DNA]</scope>
</reference>
<accession>A0A1C3NSX7</accession>
<organism evidence="2 3">
    <name type="scientific">Candidatus Protofrankia californiensis</name>
    <dbReference type="NCBI Taxonomy" id="1839754"/>
    <lineage>
        <taxon>Bacteria</taxon>
        <taxon>Bacillati</taxon>
        <taxon>Actinomycetota</taxon>
        <taxon>Actinomycetes</taxon>
        <taxon>Frankiales</taxon>
        <taxon>Frankiaceae</taxon>
        <taxon>Protofrankia</taxon>
    </lineage>
</organism>
<evidence type="ECO:0000256" key="1">
    <source>
        <dbReference type="SAM" id="MobiDB-lite"/>
    </source>
</evidence>
<proteinExistence type="predicted"/>
<feature type="region of interest" description="Disordered" evidence="1">
    <location>
        <begin position="1"/>
        <end position="22"/>
    </location>
</feature>
<evidence type="ECO:0000313" key="2">
    <source>
        <dbReference type="EMBL" id="SBW17194.1"/>
    </source>
</evidence>
<evidence type="ECO:0008006" key="4">
    <source>
        <dbReference type="Google" id="ProtNLM"/>
    </source>
</evidence>
<keyword evidence="3" id="KW-1185">Reference proteome</keyword>
<dbReference type="RefSeq" id="WP_131765058.1">
    <property type="nucleotide sequence ID" value="NZ_CAAAFT010000015.1"/>
</dbReference>
<gene>
    <name evidence="2" type="ORF">FDG2_0103</name>
</gene>
<dbReference type="AlphaFoldDB" id="A0A1C3NSX7"/>
<feature type="compositionally biased region" description="Polar residues" evidence="1">
    <location>
        <begin position="1"/>
        <end position="13"/>
    </location>
</feature>
<dbReference type="Proteomes" id="UP000199013">
    <property type="component" value="Unassembled WGS sequence"/>
</dbReference>
<name>A0A1C3NSX7_9ACTN</name>
<protein>
    <recommendedName>
        <fullName evidence="4">DUF3039 domain-containing protein</fullName>
    </recommendedName>
</protein>
<dbReference type="Pfam" id="PF11238">
    <property type="entry name" value="DUF3039"/>
    <property type="match status" value="1"/>
</dbReference>